<evidence type="ECO:0000313" key="2">
    <source>
        <dbReference type="Proteomes" id="UP000887013"/>
    </source>
</evidence>
<name>A0A8X6QPG2_NEPPI</name>
<sequence>MKIISHSPLRVRAHYCHLNVHHPHQWSVRIKCSVHGKKQLTNYDCTSTAFSCCSPCPCFRLAYETWNVGYQQVRSWIASDFFRTCVVSIWERELRGKGRFPRG</sequence>
<evidence type="ECO:0000313" key="1">
    <source>
        <dbReference type="EMBL" id="GFU29855.1"/>
    </source>
</evidence>
<dbReference type="EMBL" id="BMAW01082584">
    <property type="protein sequence ID" value="GFU29855.1"/>
    <property type="molecule type" value="Genomic_DNA"/>
</dbReference>
<organism evidence="1 2">
    <name type="scientific">Nephila pilipes</name>
    <name type="common">Giant wood spider</name>
    <name type="synonym">Nephila maculata</name>
    <dbReference type="NCBI Taxonomy" id="299642"/>
    <lineage>
        <taxon>Eukaryota</taxon>
        <taxon>Metazoa</taxon>
        <taxon>Ecdysozoa</taxon>
        <taxon>Arthropoda</taxon>
        <taxon>Chelicerata</taxon>
        <taxon>Arachnida</taxon>
        <taxon>Araneae</taxon>
        <taxon>Araneomorphae</taxon>
        <taxon>Entelegynae</taxon>
        <taxon>Araneoidea</taxon>
        <taxon>Nephilidae</taxon>
        <taxon>Nephila</taxon>
    </lineage>
</organism>
<gene>
    <name evidence="1" type="ORF">NPIL_288181</name>
</gene>
<dbReference type="AlphaFoldDB" id="A0A8X6QPG2"/>
<keyword evidence="2" id="KW-1185">Reference proteome</keyword>
<dbReference type="Proteomes" id="UP000887013">
    <property type="component" value="Unassembled WGS sequence"/>
</dbReference>
<proteinExistence type="predicted"/>
<protein>
    <submittedName>
        <fullName evidence="1">Uncharacterized protein</fullName>
    </submittedName>
</protein>
<accession>A0A8X6QPG2</accession>
<reference evidence="1" key="1">
    <citation type="submission" date="2020-08" db="EMBL/GenBank/DDBJ databases">
        <title>Multicomponent nature underlies the extraordinary mechanical properties of spider dragline silk.</title>
        <authorList>
            <person name="Kono N."/>
            <person name="Nakamura H."/>
            <person name="Mori M."/>
            <person name="Yoshida Y."/>
            <person name="Ohtoshi R."/>
            <person name="Malay A.D."/>
            <person name="Moran D.A.P."/>
            <person name="Tomita M."/>
            <person name="Numata K."/>
            <person name="Arakawa K."/>
        </authorList>
    </citation>
    <scope>NUCLEOTIDE SEQUENCE</scope>
</reference>
<comment type="caution">
    <text evidence="1">The sequence shown here is derived from an EMBL/GenBank/DDBJ whole genome shotgun (WGS) entry which is preliminary data.</text>
</comment>